<evidence type="ECO:0000256" key="1">
    <source>
        <dbReference type="ARBA" id="ARBA00023015"/>
    </source>
</evidence>
<dbReference type="PRINTS" id="PR00032">
    <property type="entry name" value="HTHARAC"/>
</dbReference>
<dbReference type="PANTHER" id="PTHR47893:SF1">
    <property type="entry name" value="REGULATORY PROTEIN PCHR"/>
    <property type="match status" value="1"/>
</dbReference>
<dbReference type="SMART" id="SM00342">
    <property type="entry name" value="HTH_ARAC"/>
    <property type="match status" value="1"/>
</dbReference>
<protein>
    <submittedName>
        <fullName evidence="5">AraC family transcriptional regulator</fullName>
    </submittedName>
</protein>
<evidence type="ECO:0000313" key="6">
    <source>
        <dbReference type="Proteomes" id="UP001549749"/>
    </source>
</evidence>
<keyword evidence="6" id="KW-1185">Reference proteome</keyword>
<dbReference type="InterPro" id="IPR018062">
    <property type="entry name" value="HTH_AraC-typ_CS"/>
</dbReference>
<gene>
    <name evidence="5" type="ORF">ABR189_02610</name>
</gene>
<dbReference type="Gene3D" id="1.10.10.60">
    <property type="entry name" value="Homeodomain-like"/>
    <property type="match status" value="2"/>
</dbReference>
<dbReference type="RefSeq" id="WP_354658885.1">
    <property type="nucleotide sequence ID" value="NZ_JBEXAC010000001.1"/>
</dbReference>
<dbReference type="PROSITE" id="PS00041">
    <property type="entry name" value="HTH_ARAC_FAMILY_1"/>
    <property type="match status" value="1"/>
</dbReference>
<dbReference type="SUPFAM" id="SSF46689">
    <property type="entry name" value="Homeodomain-like"/>
    <property type="match status" value="1"/>
</dbReference>
<evidence type="ECO:0000313" key="5">
    <source>
        <dbReference type="EMBL" id="MET6996238.1"/>
    </source>
</evidence>
<evidence type="ECO:0000256" key="3">
    <source>
        <dbReference type="ARBA" id="ARBA00023163"/>
    </source>
</evidence>
<comment type="caution">
    <text evidence="5">The sequence shown here is derived from an EMBL/GenBank/DDBJ whole genome shotgun (WGS) entry which is preliminary data.</text>
</comment>
<proteinExistence type="predicted"/>
<dbReference type="InterPro" id="IPR018060">
    <property type="entry name" value="HTH_AraC"/>
</dbReference>
<evidence type="ECO:0000256" key="2">
    <source>
        <dbReference type="ARBA" id="ARBA00023125"/>
    </source>
</evidence>
<accession>A0ABV2SZM8</accession>
<dbReference type="InterPro" id="IPR020449">
    <property type="entry name" value="Tscrpt_reg_AraC-type_HTH"/>
</dbReference>
<feature type="domain" description="HTH araC/xylS-type" evidence="4">
    <location>
        <begin position="237"/>
        <end position="333"/>
    </location>
</feature>
<reference evidence="5 6" key="1">
    <citation type="submission" date="2024-06" db="EMBL/GenBank/DDBJ databases">
        <title>Chitinophaga defluvii sp. nov., isolated from municipal sewage.</title>
        <authorList>
            <person name="Zhang L."/>
        </authorList>
    </citation>
    <scope>NUCLEOTIDE SEQUENCE [LARGE SCALE GENOMIC DNA]</scope>
    <source>
        <strain evidence="5 6">H8</strain>
    </source>
</reference>
<dbReference type="InterPro" id="IPR009057">
    <property type="entry name" value="Homeodomain-like_sf"/>
</dbReference>
<dbReference type="EMBL" id="JBEXAC010000001">
    <property type="protein sequence ID" value="MET6996238.1"/>
    <property type="molecule type" value="Genomic_DNA"/>
</dbReference>
<dbReference type="InterPro" id="IPR053142">
    <property type="entry name" value="PchR_regulatory_protein"/>
</dbReference>
<dbReference type="Proteomes" id="UP001549749">
    <property type="component" value="Unassembled WGS sequence"/>
</dbReference>
<name>A0ABV2SZM8_9BACT</name>
<dbReference type="Pfam" id="PF12833">
    <property type="entry name" value="HTH_18"/>
    <property type="match status" value="1"/>
</dbReference>
<keyword evidence="1" id="KW-0805">Transcription regulation</keyword>
<sequence length="333" mass="37188">MAVVITNDSNDVLFQEEITHFRDRISSGAIVEKSQEVKHSFGEASVREVYFEGIHIAYGAAQVNQNIHIEHSGGGGGTGLVGLLFVEQGNLVTNIDGVVDDFRFSSLEHNLLYNPNERETADVEKQNGMQFFGFSFTTEKFLQLAENSGPVLDKLANNIAGNKATFLNNKKNQLITPRMQMVMGEVRNCQFQGGLKKLFLQSKAMEILALQCEQYERAEMATVKSLALLPADVERIYFAREILIANAQNPPMLCALARQAGLNEFKLKAGFKKIFNNTVFGYLNDHRLEQARQLVLQGMLPLAQIADDMGYSSPQHFSNAFRRKFGVSPGKMR</sequence>
<keyword evidence="3" id="KW-0804">Transcription</keyword>
<organism evidence="5 6">
    <name type="scientific">Chitinophaga defluvii</name>
    <dbReference type="NCBI Taxonomy" id="3163343"/>
    <lineage>
        <taxon>Bacteria</taxon>
        <taxon>Pseudomonadati</taxon>
        <taxon>Bacteroidota</taxon>
        <taxon>Chitinophagia</taxon>
        <taxon>Chitinophagales</taxon>
        <taxon>Chitinophagaceae</taxon>
        <taxon>Chitinophaga</taxon>
    </lineage>
</organism>
<dbReference type="PROSITE" id="PS01124">
    <property type="entry name" value="HTH_ARAC_FAMILY_2"/>
    <property type="match status" value="1"/>
</dbReference>
<dbReference type="PANTHER" id="PTHR47893">
    <property type="entry name" value="REGULATORY PROTEIN PCHR"/>
    <property type="match status" value="1"/>
</dbReference>
<keyword evidence="2" id="KW-0238">DNA-binding</keyword>
<evidence type="ECO:0000259" key="4">
    <source>
        <dbReference type="PROSITE" id="PS01124"/>
    </source>
</evidence>